<dbReference type="EMBL" id="JBHUME010000008">
    <property type="protein sequence ID" value="MFD2613358.1"/>
    <property type="molecule type" value="Genomic_DNA"/>
</dbReference>
<reference evidence="3" key="1">
    <citation type="journal article" date="2019" name="Int. J. Syst. Evol. Microbiol.">
        <title>The Global Catalogue of Microorganisms (GCM) 10K type strain sequencing project: providing services to taxonomists for standard genome sequencing and annotation.</title>
        <authorList>
            <consortium name="The Broad Institute Genomics Platform"/>
            <consortium name="The Broad Institute Genome Sequencing Center for Infectious Disease"/>
            <person name="Wu L."/>
            <person name="Ma J."/>
        </authorList>
    </citation>
    <scope>NUCLEOTIDE SEQUENCE [LARGE SCALE GENOMIC DNA]</scope>
    <source>
        <strain evidence="3">KCTC 3950</strain>
    </source>
</reference>
<feature type="compositionally biased region" description="Polar residues" evidence="1">
    <location>
        <begin position="1"/>
        <end position="10"/>
    </location>
</feature>
<gene>
    <name evidence="2" type="ORF">ACFSUF_13085</name>
</gene>
<sequence>MTQQTGAQARNQEDRKNNSKEQEEKLKKGQDIEPQAEEWKTRQSQNPEKD</sequence>
<name>A0ABW5PDX5_9BACL</name>
<feature type="compositionally biased region" description="Basic and acidic residues" evidence="1">
    <location>
        <begin position="11"/>
        <end position="50"/>
    </location>
</feature>
<evidence type="ECO:0008006" key="4">
    <source>
        <dbReference type="Google" id="ProtNLM"/>
    </source>
</evidence>
<accession>A0ABW5PDX5</accession>
<evidence type="ECO:0000313" key="2">
    <source>
        <dbReference type="EMBL" id="MFD2613358.1"/>
    </source>
</evidence>
<proteinExistence type="predicted"/>
<feature type="region of interest" description="Disordered" evidence="1">
    <location>
        <begin position="1"/>
        <end position="50"/>
    </location>
</feature>
<organism evidence="2 3">
    <name type="scientific">Paenibacillus gansuensis</name>
    <dbReference type="NCBI Taxonomy" id="306542"/>
    <lineage>
        <taxon>Bacteria</taxon>
        <taxon>Bacillati</taxon>
        <taxon>Bacillota</taxon>
        <taxon>Bacilli</taxon>
        <taxon>Bacillales</taxon>
        <taxon>Paenibacillaceae</taxon>
        <taxon>Paenibacillus</taxon>
    </lineage>
</organism>
<evidence type="ECO:0000313" key="3">
    <source>
        <dbReference type="Proteomes" id="UP001597541"/>
    </source>
</evidence>
<evidence type="ECO:0000256" key="1">
    <source>
        <dbReference type="SAM" id="MobiDB-lite"/>
    </source>
</evidence>
<protein>
    <recommendedName>
        <fullName evidence="4">3-methyladenine DNA glycosylase</fullName>
    </recommendedName>
</protein>
<comment type="caution">
    <text evidence="2">The sequence shown here is derived from an EMBL/GenBank/DDBJ whole genome shotgun (WGS) entry which is preliminary data.</text>
</comment>
<keyword evidence="3" id="KW-1185">Reference proteome</keyword>
<dbReference type="Proteomes" id="UP001597541">
    <property type="component" value="Unassembled WGS sequence"/>
</dbReference>
<dbReference type="RefSeq" id="WP_377603355.1">
    <property type="nucleotide sequence ID" value="NZ_JBHUME010000008.1"/>
</dbReference>